<evidence type="ECO:0000313" key="1">
    <source>
        <dbReference type="EMBL" id="VAW16642.1"/>
    </source>
</evidence>
<proteinExistence type="predicted"/>
<gene>
    <name evidence="1" type="ORF">MNBD_BACTEROID03-2724</name>
</gene>
<protein>
    <recommendedName>
        <fullName evidence="2">Transposase zinc-ribbon domain-containing protein</fullName>
    </recommendedName>
</protein>
<organism evidence="1">
    <name type="scientific">hydrothermal vent metagenome</name>
    <dbReference type="NCBI Taxonomy" id="652676"/>
    <lineage>
        <taxon>unclassified sequences</taxon>
        <taxon>metagenomes</taxon>
        <taxon>ecological metagenomes</taxon>
    </lineage>
</organism>
<accession>A0A3B0TQA6</accession>
<name>A0A3B0TQA6_9ZZZZ</name>
<sequence length="82" mass="9929">MLKIRGITDLLNQRIGLNFWLPIIVQKKCHKGTSHEHWKCPNCHRTITFRSQYKEIPAMHLKTNLITMDYNLDYLYKWLENN</sequence>
<evidence type="ECO:0008006" key="2">
    <source>
        <dbReference type="Google" id="ProtNLM"/>
    </source>
</evidence>
<dbReference type="AlphaFoldDB" id="A0A3B0TQA6"/>
<reference evidence="1" key="1">
    <citation type="submission" date="2018-06" db="EMBL/GenBank/DDBJ databases">
        <authorList>
            <person name="Zhirakovskaya E."/>
        </authorList>
    </citation>
    <scope>NUCLEOTIDE SEQUENCE</scope>
</reference>
<dbReference type="EMBL" id="UOEL01000134">
    <property type="protein sequence ID" value="VAW16642.1"/>
    <property type="molecule type" value="Genomic_DNA"/>
</dbReference>